<keyword evidence="2" id="KW-0805">Transcription regulation</keyword>
<comment type="similarity">
    <text evidence="6">Belongs to the MEF2 family.</text>
</comment>
<dbReference type="GO" id="GO:0045944">
    <property type="term" value="P:positive regulation of transcription by RNA polymerase II"/>
    <property type="evidence" value="ECO:0007669"/>
    <property type="project" value="InterPro"/>
</dbReference>
<dbReference type="Proteomes" id="UP000222788">
    <property type="component" value="Unassembled WGS sequence"/>
</dbReference>
<dbReference type="GO" id="GO:0046983">
    <property type="term" value="F:protein dimerization activity"/>
    <property type="evidence" value="ECO:0007669"/>
    <property type="project" value="InterPro"/>
</dbReference>
<keyword evidence="4" id="KW-0804">Transcription</keyword>
<feature type="compositionally biased region" description="Low complexity" evidence="7">
    <location>
        <begin position="558"/>
        <end position="569"/>
    </location>
</feature>
<dbReference type="Pfam" id="PF00319">
    <property type="entry name" value="SRF-TF"/>
    <property type="match status" value="1"/>
</dbReference>
<feature type="region of interest" description="Disordered" evidence="7">
    <location>
        <begin position="242"/>
        <end position="604"/>
    </location>
</feature>
<gene>
    <name evidence="9" type="primary">SMP1</name>
    <name evidence="9" type="ORF">CFIMG_001210RA</name>
</gene>
<feature type="region of interest" description="Disordered" evidence="7">
    <location>
        <begin position="672"/>
        <end position="697"/>
    </location>
</feature>
<dbReference type="InterPro" id="IPR050142">
    <property type="entry name" value="MADS-box/MEF2_TF"/>
</dbReference>
<dbReference type="Gene3D" id="3.40.1810.10">
    <property type="entry name" value="Transcription factor, MADS-box"/>
    <property type="match status" value="1"/>
</dbReference>
<evidence type="ECO:0000256" key="5">
    <source>
        <dbReference type="ARBA" id="ARBA00023242"/>
    </source>
</evidence>
<dbReference type="OrthoDB" id="1898716at2759"/>
<reference evidence="9 10" key="2">
    <citation type="journal article" date="2013" name="IMA Fungus">
        <title>IMA Genome-F 1: Ceratocystis fimbriata: Draft nuclear genome sequence for the plant pathogen, Ceratocystis fimbriata.</title>
        <authorList>
            <person name="Wilken P.M."/>
            <person name="Steenkamp E.T."/>
            <person name="Wingfield M.J."/>
            <person name="de Beer Z.W."/>
            <person name="Wingfield B.D."/>
        </authorList>
    </citation>
    <scope>NUCLEOTIDE SEQUENCE [LARGE SCALE GENOMIC DNA]</scope>
    <source>
        <strain evidence="9 10">CBS 114723</strain>
    </source>
</reference>
<feature type="compositionally biased region" description="Polar residues" evidence="7">
    <location>
        <begin position="524"/>
        <end position="537"/>
    </location>
</feature>
<evidence type="ECO:0000256" key="4">
    <source>
        <dbReference type="ARBA" id="ARBA00023163"/>
    </source>
</evidence>
<reference evidence="9 10" key="1">
    <citation type="journal article" date="2013" name="Fungal Biol.">
        <title>Analysis of microsatellite markers in the genome of the plant pathogen Ceratocystis fimbriata.</title>
        <authorList>
            <person name="Simpson M.C."/>
            <person name="Wilken P.M."/>
            <person name="Coetzee M.P."/>
            <person name="Wingfield M.J."/>
            <person name="Wingfield B.D."/>
        </authorList>
    </citation>
    <scope>NUCLEOTIDE SEQUENCE [LARGE SCALE GENOMIC DNA]</scope>
    <source>
        <strain evidence="9 10">CBS 114723</strain>
    </source>
</reference>
<accession>A0A2C5XEP4</accession>
<dbReference type="SUPFAM" id="SSF55455">
    <property type="entry name" value="SRF-like"/>
    <property type="match status" value="1"/>
</dbReference>
<dbReference type="PANTHER" id="PTHR48019">
    <property type="entry name" value="SERUM RESPONSE FACTOR HOMOLOG"/>
    <property type="match status" value="1"/>
</dbReference>
<dbReference type="InterPro" id="IPR033896">
    <property type="entry name" value="MEF2-like_N"/>
</dbReference>
<dbReference type="PROSITE" id="PS50066">
    <property type="entry name" value="MADS_BOX_2"/>
    <property type="match status" value="1"/>
</dbReference>
<dbReference type="EMBL" id="APWK03000018">
    <property type="protein sequence ID" value="PHH54881.1"/>
    <property type="molecule type" value="Genomic_DNA"/>
</dbReference>
<dbReference type="GO" id="GO:0000977">
    <property type="term" value="F:RNA polymerase II transcription regulatory region sequence-specific DNA binding"/>
    <property type="evidence" value="ECO:0007669"/>
    <property type="project" value="InterPro"/>
</dbReference>
<feature type="compositionally biased region" description="Low complexity" evidence="7">
    <location>
        <begin position="581"/>
        <end position="601"/>
    </location>
</feature>
<feature type="compositionally biased region" description="Basic and acidic residues" evidence="7">
    <location>
        <begin position="418"/>
        <end position="435"/>
    </location>
</feature>
<feature type="compositionally biased region" description="Basic and acidic residues" evidence="7">
    <location>
        <begin position="367"/>
        <end position="376"/>
    </location>
</feature>
<feature type="compositionally biased region" description="Pro residues" evidence="7">
    <location>
        <begin position="570"/>
        <end position="580"/>
    </location>
</feature>
<dbReference type="PRINTS" id="PR00404">
    <property type="entry name" value="MADSDOMAIN"/>
</dbReference>
<keyword evidence="5" id="KW-0539">Nucleus</keyword>
<organism evidence="9 10">
    <name type="scientific">Ceratocystis fimbriata CBS 114723</name>
    <dbReference type="NCBI Taxonomy" id="1035309"/>
    <lineage>
        <taxon>Eukaryota</taxon>
        <taxon>Fungi</taxon>
        <taxon>Dikarya</taxon>
        <taxon>Ascomycota</taxon>
        <taxon>Pezizomycotina</taxon>
        <taxon>Sordariomycetes</taxon>
        <taxon>Hypocreomycetidae</taxon>
        <taxon>Microascales</taxon>
        <taxon>Ceratocystidaceae</taxon>
        <taxon>Ceratocystis</taxon>
    </lineage>
</organism>
<dbReference type="CDD" id="cd00265">
    <property type="entry name" value="MADS_MEF2_like"/>
    <property type="match status" value="1"/>
</dbReference>
<feature type="compositionally biased region" description="Low complexity" evidence="7">
    <location>
        <begin position="296"/>
        <end position="327"/>
    </location>
</feature>
<dbReference type="GO" id="GO:0005634">
    <property type="term" value="C:nucleus"/>
    <property type="evidence" value="ECO:0007669"/>
    <property type="project" value="UniProtKB-SubCell"/>
</dbReference>
<proteinExistence type="inferred from homology"/>
<evidence type="ECO:0000256" key="7">
    <source>
        <dbReference type="SAM" id="MobiDB-lite"/>
    </source>
</evidence>
<evidence type="ECO:0000313" key="9">
    <source>
        <dbReference type="EMBL" id="PHH54881.1"/>
    </source>
</evidence>
<feature type="region of interest" description="Disordered" evidence="7">
    <location>
        <begin position="75"/>
        <end position="110"/>
    </location>
</feature>
<dbReference type="InterPro" id="IPR036879">
    <property type="entry name" value="TF_MADSbox_sf"/>
</dbReference>
<feature type="compositionally biased region" description="Polar residues" evidence="7">
    <location>
        <begin position="276"/>
        <end position="295"/>
    </location>
</feature>
<evidence type="ECO:0000259" key="8">
    <source>
        <dbReference type="PROSITE" id="PS50066"/>
    </source>
</evidence>
<feature type="compositionally biased region" description="Pro residues" evidence="7">
    <location>
        <begin position="242"/>
        <end position="254"/>
    </location>
</feature>
<evidence type="ECO:0000256" key="2">
    <source>
        <dbReference type="ARBA" id="ARBA00023015"/>
    </source>
</evidence>
<feature type="compositionally biased region" description="Polar residues" evidence="7">
    <location>
        <begin position="436"/>
        <end position="447"/>
    </location>
</feature>
<keyword evidence="10" id="KW-1185">Reference proteome</keyword>
<evidence type="ECO:0000256" key="6">
    <source>
        <dbReference type="ARBA" id="ARBA00025805"/>
    </source>
</evidence>
<comment type="subcellular location">
    <subcellularLocation>
        <location evidence="1">Nucleus</location>
    </subcellularLocation>
</comment>
<name>A0A2C5XEP4_9PEZI</name>
<protein>
    <submittedName>
        <fullName evidence="9">Transcription factor SMP1</fullName>
    </submittedName>
</protein>
<comment type="caution">
    <text evidence="9">The sequence shown here is derived from an EMBL/GenBank/DDBJ whole genome shotgun (WGS) entry which is preliminary data.</text>
</comment>
<dbReference type="AlphaFoldDB" id="A0A2C5XEP4"/>
<evidence type="ECO:0000313" key="10">
    <source>
        <dbReference type="Proteomes" id="UP000222788"/>
    </source>
</evidence>
<keyword evidence="3" id="KW-0238">DNA-binding</keyword>
<dbReference type="InterPro" id="IPR002100">
    <property type="entry name" value="TF_MADSbox"/>
</dbReference>
<sequence length="697" mass="74124">MGRRKIEIKAIKDDRNRSVTFLKRKGGLFKKAHELSVLCSVDVAVIIFSSNHKKLYEYSSTDLRTMVQQQAYHTGPIEHKGPADFNGGNDDDDDDDVNTTPPQRDSMEPHMIPPHFASQFSQMRHPTASASPPIPNGVFPPVHRTHTPQPGSRPASRNDVRRVGPPMVAPNANGYAYMPTSNGIYGPPAGHPSGHPHMAPPHGQSMPPVQYPYGGPPPQHPSAAQYMEEQRRSMTPYHDGLAPPPHPSQVPSPIPQHAMPVINHHTPSPQPPHSLLPNQPTSVPMSVSQPMSIPGSQPMPHMSPAPAHAQMLAPPTTQPASTTSSTSKPPPSDAEIQSVAMDASQIQDIQSDPIKTEGNAQPVIESMRMEAPRRPLLDTNFAKKILPPRRTQNNSIFTPVDDQRSVLSQHLDAFNSRAAEKKGSSPSNHLEESTEGKSNASESSPLGSQRLALSGATSNGSSVSRPSINIPETTFTPPSRSNSLNSANAVTTPGSSALRPRLKVQIPDENTEDEGASGAGAAADNSSPRTATGTQAPSLKRKSSDSHSILVLPPPSPSASSLLSAGASGPPNPFARPAPPQNNSTGNNNSGNNNPNSLNSSIKIDTPSALLPSRFMSSEYLPSPSTFWSTGGADSWGGRDSNTLPSPLNFATPIAGSGPSFLRDDPSLLLGLGKRKSPDVMPGSTDPAPEMKRVKVE</sequence>
<evidence type="ECO:0000256" key="3">
    <source>
        <dbReference type="ARBA" id="ARBA00023125"/>
    </source>
</evidence>
<dbReference type="SMART" id="SM00432">
    <property type="entry name" value="MADS"/>
    <property type="match status" value="1"/>
</dbReference>
<dbReference type="STRING" id="1035309.A0A2C5XEP4"/>
<feature type="domain" description="MADS-box" evidence="8">
    <location>
        <begin position="1"/>
        <end position="62"/>
    </location>
</feature>
<evidence type="ECO:0000256" key="1">
    <source>
        <dbReference type="ARBA" id="ARBA00004123"/>
    </source>
</evidence>
<feature type="compositionally biased region" description="Polar residues" evidence="7">
    <location>
        <begin position="455"/>
        <end position="495"/>
    </location>
</feature>